<keyword evidence="2" id="KW-1133">Transmembrane helix</keyword>
<dbReference type="InterPro" id="IPR036291">
    <property type="entry name" value="NAD(P)-bd_dom_sf"/>
</dbReference>
<keyword evidence="2" id="KW-0812">Transmembrane</keyword>
<accession>A0AAV8XYG7</accession>
<keyword evidence="2" id="KW-0472">Membrane</keyword>
<sequence>MDDRLDFVLFGATGFTGIHCIPYLHKFSKFQGRTFTWGVAGRSESKLKQVLKKVGKDIGVALDHIPIIIVDVSCEDELLRMARRAKVVLNCCGPFHYLGEPVVKACIAAAAHYTDVSAEPYFMEKIQLEYDDAAKKKGVYVVTGSGFDCIPSDMGIVFLQQQFEGTLNSVTTYLKVYMGNDFKLMPIVNYTTWASVICVMGYWNKLKEVRRELFSKKTPIYEPKMKWRTCPHKPSVVDGWAVPFPSADRSIAHRTQRHFYQVDNKRPIQTDIFLVMPHFLLLMVFYIVIGLLRFFCTFDFGRNMFLKYPRIFSAGLVTTEPPSKEIVENTCFEITLDGEGWKTKLPKKDDQYATPCDRRIVGRVSGKDAYATTSVALVLSAIMMIMEADKMPSSCGVIPPGAAFAKTSLIKHLMENGLNFEILSRKDLV</sequence>
<feature type="transmembrane region" description="Helical" evidence="2">
    <location>
        <begin position="184"/>
        <end position="203"/>
    </location>
</feature>
<dbReference type="GO" id="GO:0005811">
    <property type="term" value="C:lipid droplet"/>
    <property type="evidence" value="ECO:0007669"/>
    <property type="project" value="TreeGrafter"/>
</dbReference>
<protein>
    <recommendedName>
        <fullName evidence="3">Saccharopine dehydrogenase NADP binding domain-containing protein</fullName>
    </recommendedName>
</protein>
<keyword evidence="5" id="KW-1185">Reference proteome</keyword>
<dbReference type="SUPFAM" id="SSF51735">
    <property type="entry name" value="NAD(P)-binding Rossmann-fold domains"/>
    <property type="match status" value="1"/>
</dbReference>
<dbReference type="GO" id="GO:0005886">
    <property type="term" value="C:plasma membrane"/>
    <property type="evidence" value="ECO:0007669"/>
    <property type="project" value="TreeGrafter"/>
</dbReference>
<evidence type="ECO:0000256" key="1">
    <source>
        <dbReference type="ARBA" id="ARBA00038048"/>
    </source>
</evidence>
<dbReference type="Proteomes" id="UP001162162">
    <property type="component" value="Unassembled WGS sequence"/>
</dbReference>
<dbReference type="InterPro" id="IPR051276">
    <property type="entry name" value="Saccharopine_DH-like_oxidrdct"/>
</dbReference>
<reference evidence="4" key="1">
    <citation type="journal article" date="2023" name="Insect Mol. Biol.">
        <title>Genome sequencing provides insights into the evolution of gene families encoding plant cell wall-degrading enzymes in longhorned beetles.</title>
        <authorList>
            <person name="Shin N.R."/>
            <person name="Okamura Y."/>
            <person name="Kirsch R."/>
            <person name="Pauchet Y."/>
        </authorList>
    </citation>
    <scope>NUCLEOTIDE SEQUENCE</scope>
    <source>
        <strain evidence="4">AMC_N1</strain>
    </source>
</reference>
<dbReference type="FunFam" id="3.40.50.720:FF:000178">
    <property type="entry name" value="Saccharopine dehydrogenase-like oxidoreductase"/>
    <property type="match status" value="1"/>
</dbReference>
<evidence type="ECO:0000313" key="5">
    <source>
        <dbReference type="Proteomes" id="UP001162162"/>
    </source>
</evidence>
<dbReference type="PANTHER" id="PTHR12286:SF5">
    <property type="entry name" value="SACCHAROPINE DEHYDROGENASE-LIKE OXIDOREDUCTASE"/>
    <property type="match status" value="1"/>
</dbReference>
<name>A0AAV8XYG7_9CUCU</name>
<dbReference type="EMBL" id="JAPWTK010000312">
    <property type="protein sequence ID" value="KAJ8942828.1"/>
    <property type="molecule type" value="Genomic_DNA"/>
</dbReference>
<dbReference type="GO" id="GO:0009247">
    <property type="term" value="P:glycolipid biosynthetic process"/>
    <property type="evidence" value="ECO:0007669"/>
    <property type="project" value="TreeGrafter"/>
</dbReference>
<feature type="transmembrane region" description="Helical" evidence="2">
    <location>
        <begin position="272"/>
        <end position="295"/>
    </location>
</feature>
<organism evidence="4 5">
    <name type="scientific">Aromia moschata</name>
    <dbReference type="NCBI Taxonomy" id="1265417"/>
    <lineage>
        <taxon>Eukaryota</taxon>
        <taxon>Metazoa</taxon>
        <taxon>Ecdysozoa</taxon>
        <taxon>Arthropoda</taxon>
        <taxon>Hexapoda</taxon>
        <taxon>Insecta</taxon>
        <taxon>Pterygota</taxon>
        <taxon>Neoptera</taxon>
        <taxon>Endopterygota</taxon>
        <taxon>Coleoptera</taxon>
        <taxon>Polyphaga</taxon>
        <taxon>Cucujiformia</taxon>
        <taxon>Chrysomeloidea</taxon>
        <taxon>Cerambycidae</taxon>
        <taxon>Cerambycinae</taxon>
        <taxon>Callichromatini</taxon>
        <taxon>Aromia</taxon>
    </lineage>
</organism>
<comment type="caution">
    <text evidence="4">The sequence shown here is derived from an EMBL/GenBank/DDBJ whole genome shotgun (WGS) entry which is preliminary data.</text>
</comment>
<dbReference type="Gene3D" id="3.40.50.720">
    <property type="entry name" value="NAD(P)-binding Rossmann-like Domain"/>
    <property type="match status" value="1"/>
</dbReference>
<dbReference type="Pfam" id="PF03435">
    <property type="entry name" value="Sacchrp_dh_NADP"/>
    <property type="match status" value="1"/>
</dbReference>
<dbReference type="PANTHER" id="PTHR12286">
    <property type="entry name" value="SACCHAROPINE DEHYDROGENASE-LIKE OXIDOREDUCTASE"/>
    <property type="match status" value="1"/>
</dbReference>
<gene>
    <name evidence="4" type="ORF">NQ318_022843</name>
</gene>
<dbReference type="InterPro" id="IPR005097">
    <property type="entry name" value="Sacchrp_dh_NADP-bd"/>
</dbReference>
<evidence type="ECO:0000256" key="2">
    <source>
        <dbReference type="SAM" id="Phobius"/>
    </source>
</evidence>
<feature type="domain" description="Saccharopine dehydrogenase NADP binding" evidence="3">
    <location>
        <begin position="8"/>
        <end position="142"/>
    </location>
</feature>
<evidence type="ECO:0000259" key="3">
    <source>
        <dbReference type="Pfam" id="PF03435"/>
    </source>
</evidence>
<dbReference type="GO" id="GO:0005739">
    <property type="term" value="C:mitochondrion"/>
    <property type="evidence" value="ECO:0007669"/>
    <property type="project" value="TreeGrafter"/>
</dbReference>
<evidence type="ECO:0000313" key="4">
    <source>
        <dbReference type="EMBL" id="KAJ8942828.1"/>
    </source>
</evidence>
<comment type="similarity">
    <text evidence="1">Belongs to the saccharopine dehydrogenase family.</text>
</comment>
<proteinExistence type="inferred from homology"/>
<dbReference type="AlphaFoldDB" id="A0AAV8XYG7"/>